<gene>
    <name evidence="2" type="ordered locus">RSp0159</name>
</gene>
<evidence type="ECO:0000313" key="2">
    <source>
        <dbReference type="EMBL" id="CAD17310.1"/>
    </source>
</evidence>
<proteinExistence type="predicted"/>
<protein>
    <submittedName>
        <fullName evidence="2">Uncharacterized protein</fullName>
    </submittedName>
</protein>
<dbReference type="EnsemblBacteria" id="CAD17310">
    <property type="protein sequence ID" value="CAD17310"/>
    <property type="gene ID" value="RSp0159"/>
</dbReference>
<dbReference type="Proteomes" id="UP000001436">
    <property type="component" value="Plasmid pGMI1000MP"/>
</dbReference>
<evidence type="ECO:0000256" key="1">
    <source>
        <dbReference type="SAM" id="MobiDB-lite"/>
    </source>
</evidence>
<feature type="compositionally biased region" description="Basic and acidic residues" evidence="1">
    <location>
        <begin position="127"/>
        <end position="136"/>
    </location>
</feature>
<accession>Q8XTF3</accession>
<keyword evidence="3" id="KW-1185">Reference proteome</keyword>
<feature type="compositionally biased region" description="Polar residues" evidence="1">
    <location>
        <begin position="110"/>
        <end position="122"/>
    </location>
</feature>
<name>Q8XTF3_RALN1</name>
<evidence type="ECO:0000313" key="3">
    <source>
        <dbReference type="Proteomes" id="UP000001436"/>
    </source>
</evidence>
<dbReference type="HOGENOM" id="CLU_1873738_0_0_4"/>
<dbReference type="KEGG" id="rso:RSp0159"/>
<reference evidence="2 3" key="1">
    <citation type="journal article" date="2002" name="Nature">
        <title>Genome sequence of the plant pathogen Ralstonia solanacearum.</title>
        <authorList>
            <person name="Salanoubat M."/>
            <person name="Genin S."/>
            <person name="Artiguenave F."/>
            <person name="Gouzy J."/>
            <person name="Mangenot S."/>
            <person name="Arlat M."/>
            <person name="Billault A."/>
            <person name="Brottier P."/>
            <person name="Camus J.C."/>
            <person name="Cattolico L."/>
            <person name="Chandler M."/>
            <person name="Choisne N."/>
            <person name="Claudel-Renard C."/>
            <person name="Cunnac S."/>
            <person name="Demange N."/>
            <person name="Gaspin C."/>
            <person name="Lavie M."/>
            <person name="Moisan A."/>
            <person name="Robert C."/>
            <person name="Saurin W."/>
            <person name="Schiex T."/>
            <person name="Siguier P."/>
            <person name="Thebault P."/>
            <person name="Whalen M."/>
            <person name="Wincker P."/>
            <person name="Levy M."/>
            <person name="Weissenbach J."/>
            <person name="Boucher C.A."/>
        </authorList>
    </citation>
    <scope>NUCLEOTIDE SEQUENCE [LARGE SCALE GENOMIC DNA]</scope>
    <source>
        <strain evidence="3">ATCC BAA-1114 / GMI1000</strain>
    </source>
</reference>
<feature type="region of interest" description="Disordered" evidence="1">
    <location>
        <begin position="104"/>
        <end position="136"/>
    </location>
</feature>
<sequence>MVDVVVPTLVLQRILGAIELPSRKDIRGKKSAAKEFSLVKYLPTHIGDITNPLSFARLSQGKGQYYPLLIRWIVELNIHPPHQHRSRLTRNRTNPAKQIFQHHSAKHALDSSSRIPNQQSARQRFLGRREGVELKR</sequence>
<dbReference type="AlphaFoldDB" id="Q8XTF3"/>
<geneLocation type="plasmid" evidence="3">
    <name>megaplasmid Rsp</name>
</geneLocation>
<organism evidence="2 3">
    <name type="scientific">Ralstonia nicotianae (strain ATCC BAA-1114 / GMI1000)</name>
    <name type="common">Ralstonia solanacearum</name>
    <dbReference type="NCBI Taxonomy" id="267608"/>
    <lineage>
        <taxon>Bacteria</taxon>
        <taxon>Pseudomonadati</taxon>
        <taxon>Pseudomonadota</taxon>
        <taxon>Betaproteobacteria</taxon>
        <taxon>Burkholderiales</taxon>
        <taxon>Burkholderiaceae</taxon>
        <taxon>Ralstonia</taxon>
        <taxon>Ralstonia solanacearum species complex</taxon>
    </lineage>
</organism>
<dbReference type="EMBL" id="AL646053">
    <property type="protein sequence ID" value="CAD17310.1"/>
    <property type="molecule type" value="Genomic_DNA"/>
</dbReference>